<gene>
    <name evidence="2" type="ORF">HKK74_04425</name>
</gene>
<protein>
    <submittedName>
        <fullName evidence="2">Uncharacterized protein</fullName>
    </submittedName>
</protein>
<comment type="caution">
    <text evidence="2">The sequence shown here is derived from an EMBL/GenBank/DDBJ whole genome shotgun (WGS) entry which is preliminary data.</text>
</comment>
<dbReference type="EMBL" id="JABVEC010000002">
    <property type="protein sequence ID" value="MBC6464744.1"/>
    <property type="molecule type" value="Genomic_DNA"/>
</dbReference>
<name>A0ABR7LJH9_9ACTN</name>
<feature type="region of interest" description="Disordered" evidence="1">
    <location>
        <begin position="67"/>
        <end position="100"/>
    </location>
</feature>
<organism evidence="2 3">
    <name type="scientific">Actinomadura alba</name>
    <dbReference type="NCBI Taxonomy" id="406431"/>
    <lineage>
        <taxon>Bacteria</taxon>
        <taxon>Bacillati</taxon>
        <taxon>Actinomycetota</taxon>
        <taxon>Actinomycetes</taxon>
        <taxon>Streptosporangiales</taxon>
        <taxon>Thermomonosporaceae</taxon>
        <taxon>Actinomadura</taxon>
    </lineage>
</organism>
<feature type="compositionally biased region" description="Acidic residues" evidence="1">
    <location>
        <begin position="67"/>
        <end position="76"/>
    </location>
</feature>
<dbReference type="Proteomes" id="UP000805614">
    <property type="component" value="Unassembled WGS sequence"/>
</dbReference>
<dbReference type="RefSeq" id="WP_187241734.1">
    <property type="nucleotide sequence ID" value="NZ_BAAAOK010000008.1"/>
</dbReference>
<evidence type="ECO:0000313" key="3">
    <source>
        <dbReference type="Proteomes" id="UP000805614"/>
    </source>
</evidence>
<keyword evidence="3" id="KW-1185">Reference proteome</keyword>
<evidence type="ECO:0000256" key="1">
    <source>
        <dbReference type="SAM" id="MobiDB-lite"/>
    </source>
</evidence>
<evidence type="ECO:0000313" key="2">
    <source>
        <dbReference type="EMBL" id="MBC6464744.1"/>
    </source>
</evidence>
<reference evidence="2 3" key="1">
    <citation type="submission" date="2020-06" db="EMBL/GenBank/DDBJ databases">
        <title>Actinomadura xiongansis sp. nov., isolated from soil of Baiyangdian.</title>
        <authorList>
            <person name="Zhang X."/>
        </authorList>
    </citation>
    <scope>NUCLEOTIDE SEQUENCE [LARGE SCALE GENOMIC DNA]</scope>
    <source>
        <strain evidence="2 3">HBUM206468</strain>
    </source>
</reference>
<sequence>MSMKLLPVDDTWVGTMISLADGPWTAQSVERTFVDLGWAQPDPAGIAHVHWNVGDVAMPVLYLFEDPAENDDDAEEPAGWRLELGTPPPDQGSGESRDIGSHAFREIWDRGTMALTLTIEDDINSYSYYDHIALGVWPADSADWTGSDSA</sequence>
<accession>A0ABR7LJH9</accession>
<proteinExistence type="predicted"/>